<feature type="compositionally biased region" description="Basic and acidic residues" evidence="1">
    <location>
        <begin position="35"/>
        <end position="53"/>
    </location>
</feature>
<accession>A0AAV7SFD4</accession>
<evidence type="ECO:0000313" key="3">
    <source>
        <dbReference type="Proteomes" id="UP001066276"/>
    </source>
</evidence>
<dbReference type="AlphaFoldDB" id="A0AAV7SFD4"/>
<dbReference type="EMBL" id="JANPWB010000008">
    <property type="protein sequence ID" value="KAJ1162907.1"/>
    <property type="molecule type" value="Genomic_DNA"/>
</dbReference>
<name>A0AAV7SFD4_PLEWA</name>
<proteinExistence type="predicted"/>
<evidence type="ECO:0000256" key="1">
    <source>
        <dbReference type="SAM" id="MobiDB-lite"/>
    </source>
</evidence>
<dbReference type="Proteomes" id="UP001066276">
    <property type="component" value="Chromosome 4_2"/>
</dbReference>
<comment type="caution">
    <text evidence="2">The sequence shown here is derived from an EMBL/GenBank/DDBJ whole genome shotgun (WGS) entry which is preliminary data.</text>
</comment>
<evidence type="ECO:0008006" key="4">
    <source>
        <dbReference type="Google" id="ProtNLM"/>
    </source>
</evidence>
<reference evidence="2" key="1">
    <citation type="journal article" date="2022" name="bioRxiv">
        <title>Sequencing and chromosome-scale assembly of the giantPleurodeles waltlgenome.</title>
        <authorList>
            <person name="Brown T."/>
            <person name="Elewa A."/>
            <person name="Iarovenko S."/>
            <person name="Subramanian E."/>
            <person name="Araus A.J."/>
            <person name="Petzold A."/>
            <person name="Susuki M."/>
            <person name="Suzuki K.-i.T."/>
            <person name="Hayashi T."/>
            <person name="Toyoda A."/>
            <person name="Oliveira C."/>
            <person name="Osipova E."/>
            <person name="Leigh N.D."/>
            <person name="Simon A."/>
            <person name="Yun M.H."/>
        </authorList>
    </citation>
    <scope>NUCLEOTIDE SEQUENCE</scope>
    <source>
        <strain evidence="2">20211129_DDA</strain>
        <tissue evidence="2">Liver</tissue>
    </source>
</reference>
<keyword evidence="3" id="KW-1185">Reference proteome</keyword>
<feature type="region of interest" description="Disordered" evidence="1">
    <location>
        <begin position="29"/>
        <end position="83"/>
    </location>
</feature>
<organism evidence="2 3">
    <name type="scientific">Pleurodeles waltl</name>
    <name type="common">Iberian ribbed newt</name>
    <dbReference type="NCBI Taxonomy" id="8319"/>
    <lineage>
        <taxon>Eukaryota</taxon>
        <taxon>Metazoa</taxon>
        <taxon>Chordata</taxon>
        <taxon>Craniata</taxon>
        <taxon>Vertebrata</taxon>
        <taxon>Euteleostomi</taxon>
        <taxon>Amphibia</taxon>
        <taxon>Batrachia</taxon>
        <taxon>Caudata</taxon>
        <taxon>Salamandroidea</taxon>
        <taxon>Salamandridae</taxon>
        <taxon>Pleurodelinae</taxon>
        <taxon>Pleurodeles</taxon>
    </lineage>
</organism>
<evidence type="ECO:0000313" key="2">
    <source>
        <dbReference type="EMBL" id="KAJ1162907.1"/>
    </source>
</evidence>
<protein>
    <recommendedName>
        <fullName evidence="4">Secreted protein</fullName>
    </recommendedName>
</protein>
<gene>
    <name evidence="2" type="ORF">NDU88_003371</name>
</gene>
<sequence length="83" mass="9084">MRPQGVRSAQGPKRHYGSALVVLAVVSGHSASWRGPHERGTARELKPPRERLQPRKPQRVLRVQAASTGRRSPPPLCPHLGAV</sequence>